<protein>
    <submittedName>
        <fullName evidence="2">Uncharacterized protein</fullName>
    </submittedName>
</protein>
<organism evidence="2 3">
    <name type="scientific">Pleurodeles waltl</name>
    <name type="common">Iberian ribbed newt</name>
    <dbReference type="NCBI Taxonomy" id="8319"/>
    <lineage>
        <taxon>Eukaryota</taxon>
        <taxon>Metazoa</taxon>
        <taxon>Chordata</taxon>
        <taxon>Craniata</taxon>
        <taxon>Vertebrata</taxon>
        <taxon>Euteleostomi</taxon>
        <taxon>Amphibia</taxon>
        <taxon>Batrachia</taxon>
        <taxon>Caudata</taxon>
        <taxon>Salamandroidea</taxon>
        <taxon>Salamandridae</taxon>
        <taxon>Pleurodelinae</taxon>
        <taxon>Pleurodeles</taxon>
    </lineage>
</organism>
<feature type="region of interest" description="Disordered" evidence="1">
    <location>
        <begin position="104"/>
        <end position="128"/>
    </location>
</feature>
<dbReference type="EMBL" id="JANPWB010000014">
    <property type="protein sequence ID" value="KAJ1095726.1"/>
    <property type="molecule type" value="Genomic_DNA"/>
</dbReference>
<reference evidence="2" key="1">
    <citation type="journal article" date="2022" name="bioRxiv">
        <title>Sequencing and chromosome-scale assembly of the giantPleurodeles waltlgenome.</title>
        <authorList>
            <person name="Brown T."/>
            <person name="Elewa A."/>
            <person name="Iarovenko S."/>
            <person name="Subramanian E."/>
            <person name="Araus A.J."/>
            <person name="Petzold A."/>
            <person name="Susuki M."/>
            <person name="Suzuki K.-i.T."/>
            <person name="Hayashi T."/>
            <person name="Toyoda A."/>
            <person name="Oliveira C."/>
            <person name="Osipova E."/>
            <person name="Leigh N.D."/>
            <person name="Simon A."/>
            <person name="Yun M.H."/>
        </authorList>
    </citation>
    <scope>NUCLEOTIDE SEQUENCE</scope>
    <source>
        <strain evidence="2">20211129_DDA</strain>
        <tissue evidence="2">Liver</tissue>
    </source>
</reference>
<comment type="caution">
    <text evidence="2">The sequence shown here is derived from an EMBL/GenBank/DDBJ whole genome shotgun (WGS) entry which is preliminary data.</text>
</comment>
<sequence length="155" mass="17263">MWDRSAFRGRKKQVGLHSEERKKQARVPLDGEQSKKECLRREEEARRSAFGGGDKKQAGVPSEGGKKQAGVPSEGIRSKQDCLKRLERSKQECHLREAEARRSAFRGWKEASRSAIGGDKKQAGVPSEGIKSKQECRLGQAGKIQAVGVWIFRCA</sequence>
<proteinExistence type="predicted"/>
<feature type="compositionally biased region" description="Basic and acidic residues" evidence="1">
    <location>
        <begin position="104"/>
        <end position="122"/>
    </location>
</feature>
<feature type="region of interest" description="Disordered" evidence="1">
    <location>
        <begin position="1"/>
        <end position="81"/>
    </location>
</feature>
<evidence type="ECO:0000256" key="1">
    <source>
        <dbReference type="SAM" id="MobiDB-lite"/>
    </source>
</evidence>
<dbReference type="AlphaFoldDB" id="A0AAV7LWU4"/>
<keyword evidence="3" id="KW-1185">Reference proteome</keyword>
<accession>A0AAV7LWU4</accession>
<evidence type="ECO:0000313" key="2">
    <source>
        <dbReference type="EMBL" id="KAJ1095726.1"/>
    </source>
</evidence>
<name>A0AAV7LWU4_PLEWA</name>
<evidence type="ECO:0000313" key="3">
    <source>
        <dbReference type="Proteomes" id="UP001066276"/>
    </source>
</evidence>
<feature type="compositionally biased region" description="Basic and acidic residues" evidence="1">
    <location>
        <begin position="32"/>
        <end position="57"/>
    </location>
</feature>
<gene>
    <name evidence="2" type="ORF">NDU88_000884</name>
</gene>
<dbReference type="Proteomes" id="UP001066276">
    <property type="component" value="Chromosome 10"/>
</dbReference>